<evidence type="ECO:0000256" key="1">
    <source>
        <dbReference type="SAM" id="MobiDB-lite"/>
    </source>
</evidence>
<dbReference type="AlphaFoldDB" id="A0AAV8W0K4"/>
<feature type="region of interest" description="Disordered" evidence="1">
    <location>
        <begin position="1"/>
        <end position="28"/>
    </location>
</feature>
<keyword evidence="3" id="KW-1185">Reference proteome</keyword>
<feature type="compositionally biased region" description="Basic and acidic residues" evidence="1">
    <location>
        <begin position="453"/>
        <end position="473"/>
    </location>
</feature>
<dbReference type="EMBL" id="JANEYG010000017">
    <property type="protein sequence ID" value="KAJ8919565.1"/>
    <property type="molecule type" value="Genomic_DNA"/>
</dbReference>
<evidence type="ECO:0000313" key="2">
    <source>
        <dbReference type="EMBL" id="KAJ8919565.1"/>
    </source>
</evidence>
<feature type="region of interest" description="Disordered" evidence="1">
    <location>
        <begin position="327"/>
        <end position="473"/>
    </location>
</feature>
<dbReference type="Proteomes" id="UP001159042">
    <property type="component" value="Unassembled WGS sequence"/>
</dbReference>
<name>A0AAV8W0K4_9CUCU</name>
<reference evidence="2 3" key="1">
    <citation type="journal article" date="2023" name="Insect Mol. Biol.">
        <title>Genome sequencing provides insights into the evolution of gene families encoding plant cell wall-degrading enzymes in longhorned beetles.</title>
        <authorList>
            <person name="Shin N.R."/>
            <person name="Okamura Y."/>
            <person name="Kirsch R."/>
            <person name="Pauchet Y."/>
        </authorList>
    </citation>
    <scope>NUCLEOTIDE SEQUENCE [LARGE SCALE GENOMIC DNA]</scope>
    <source>
        <strain evidence="2">EAD_L_NR</strain>
    </source>
</reference>
<gene>
    <name evidence="2" type="ORF">NQ315_002187</name>
</gene>
<organism evidence="2 3">
    <name type="scientific">Exocentrus adspersus</name>
    <dbReference type="NCBI Taxonomy" id="1586481"/>
    <lineage>
        <taxon>Eukaryota</taxon>
        <taxon>Metazoa</taxon>
        <taxon>Ecdysozoa</taxon>
        <taxon>Arthropoda</taxon>
        <taxon>Hexapoda</taxon>
        <taxon>Insecta</taxon>
        <taxon>Pterygota</taxon>
        <taxon>Neoptera</taxon>
        <taxon>Endopterygota</taxon>
        <taxon>Coleoptera</taxon>
        <taxon>Polyphaga</taxon>
        <taxon>Cucujiformia</taxon>
        <taxon>Chrysomeloidea</taxon>
        <taxon>Cerambycidae</taxon>
        <taxon>Lamiinae</taxon>
        <taxon>Acanthocinini</taxon>
        <taxon>Exocentrus</taxon>
    </lineage>
</organism>
<evidence type="ECO:0000313" key="3">
    <source>
        <dbReference type="Proteomes" id="UP001159042"/>
    </source>
</evidence>
<feature type="region of interest" description="Disordered" evidence="1">
    <location>
        <begin position="513"/>
        <end position="536"/>
    </location>
</feature>
<feature type="compositionally biased region" description="Polar residues" evidence="1">
    <location>
        <begin position="602"/>
        <end position="614"/>
    </location>
</feature>
<accession>A0AAV8W0K4</accession>
<feature type="compositionally biased region" description="Acidic residues" evidence="1">
    <location>
        <begin position="8"/>
        <end position="21"/>
    </location>
</feature>
<feature type="compositionally biased region" description="Basic and acidic residues" evidence="1">
    <location>
        <begin position="327"/>
        <end position="349"/>
    </location>
</feature>
<feature type="compositionally biased region" description="Polar residues" evidence="1">
    <location>
        <begin position="524"/>
        <end position="536"/>
    </location>
</feature>
<feature type="region of interest" description="Disordered" evidence="1">
    <location>
        <begin position="594"/>
        <end position="614"/>
    </location>
</feature>
<comment type="caution">
    <text evidence="2">The sequence shown here is derived from an EMBL/GenBank/DDBJ whole genome shotgun (WGS) entry which is preliminary data.</text>
</comment>
<proteinExistence type="predicted"/>
<protein>
    <submittedName>
        <fullName evidence="2">Uncharacterized protein</fullName>
    </submittedName>
</protein>
<feature type="compositionally biased region" description="Basic and acidic residues" evidence="1">
    <location>
        <begin position="364"/>
        <end position="407"/>
    </location>
</feature>
<sequence length="637" mass="72056">MECPFDQYYDDQEYSEDSYSEEDFRPPEKYSQTCCKCLVKRNNFDSSYTRCPQQENPADCLCFKEKPKVKGKFGLAYIVQTPNDRSCKPLGWQVEFQDTPSQIDRNCQKMVNWVTCPPLGECSSNVEAVLCYPETCNKLLKSAETKKCCCVKKPVADKCCVVEVPKQVQENCCVCQTCCKKERKRTCACSHKEEQIQKCVCVSKNKRYCLCSNTNSSSGYFGKQYEKFMVCKKCCKTVMKCTCGQPVRNCCYCEKKKLKCKCQLPCKSSEKGICEHCQKSKSYYCTFEEHICPGCGKVMEKKCYVKENCVCEPYGDVLDYIPRRDVSSKSTNEEVKQRGAQVKSKEPSKVETNVNKTASGVKANKTETAVKKDKAPLEVKNKEDKTETVVKQEKTPSGDVKAPKPVDKATVAPKSSPVVENKTAPNIAPLVENKTPVENKASPQPPAVTNQQVHKDAKTIKKESKERAKDEVSRIKVKEEPKSDHQIKLESKMEVMNLTKEFDDEVEVKVVDLEGEPEPKPAKTFTTKGNDPNQPSLLERIKKAHHKQIHEIHPDIPLELGVRKEVKPEPKIEGIVKEEPKSDGDELEVKVEDLGGERESAKTFTTKGSDPNQPSLLERIKKAHHKQVNEIHAEMPL</sequence>